<comment type="caution">
    <text evidence="3">The sequence shown here is derived from an EMBL/GenBank/DDBJ whole genome shotgun (WGS) entry which is preliminary data.</text>
</comment>
<dbReference type="Proteomes" id="UP000655287">
    <property type="component" value="Unassembled WGS sequence"/>
</dbReference>
<dbReference type="AlphaFoldDB" id="A0A919R5U6"/>
<keyword evidence="2" id="KW-0732">Signal</keyword>
<feature type="signal peptide" evidence="2">
    <location>
        <begin position="1"/>
        <end position="27"/>
    </location>
</feature>
<evidence type="ECO:0000256" key="2">
    <source>
        <dbReference type="SAM" id="SignalP"/>
    </source>
</evidence>
<feature type="chain" id="PRO_5039609051" description="Lipoprotein" evidence="2">
    <location>
        <begin position="28"/>
        <end position="187"/>
    </location>
</feature>
<gene>
    <name evidence="3" type="ORF">Sru01_52230</name>
</gene>
<evidence type="ECO:0008006" key="5">
    <source>
        <dbReference type="Google" id="ProtNLM"/>
    </source>
</evidence>
<organism evidence="3 4">
    <name type="scientific">Sphaerisporangium rufum</name>
    <dbReference type="NCBI Taxonomy" id="1381558"/>
    <lineage>
        <taxon>Bacteria</taxon>
        <taxon>Bacillati</taxon>
        <taxon>Actinomycetota</taxon>
        <taxon>Actinomycetes</taxon>
        <taxon>Streptosporangiales</taxon>
        <taxon>Streptosporangiaceae</taxon>
        <taxon>Sphaerisporangium</taxon>
    </lineage>
</organism>
<feature type="compositionally biased region" description="Basic and acidic residues" evidence="1">
    <location>
        <begin position="61"/>
        <end position="80"/>
    </location>
</feature>
<reference evidence="3" key="1">
    <citation type="submission" date="2021-01" db="EMBL/GenBank/DDBJ databases">
        <title>Whole genome shotgun sequence of Sphaerisporangium rufum NBRC 109079.</title>
        <authorList>
            <person name="Komaki H."/>
            <person name="Tamura T."/>
        </authorList>
    </citation>
    <scope>NUCLEOTIDE SEQUENCE</scope>
    <source>
        <strain evidence="3">NBRC 109079</strain>
    </source>
</reference>
<dbReference type="EMBL" id="BOOU01000069">
    <property type="protein sequence ID" value="GII80241.1"/>
    <property type="molecule type" value="Genomic_DNA"/>
</dbReference>
<feature type="compositionally biased region" description="Low complexity" evidence="1">
    <location>
        <begin position="41"/>
        <end position="50"/>
    </location>
</feature>
<feature type="region of interest" description="Disordered" evidence="1">
    <location>
        <begin position="34"/>
        <end position="80"/>
    </location>
</feature>
<name>A0A919R5U6_9ACTN</name>
<keyword evidence="4" id="KW-1185">Reference proteome</keyword>
<proteinExistence type="predicted"/>
<protein>
    <recommendedName>
        <fullName evidence="5">Lipoprotein</fullName>
    </recommendedName>
</protein>
<accession>A0A919R5U6</accession>
<dbReference type="PROSITE" id="PS51257">
    <property type="entry name" value="PROKAR_LIPOPROTEIN"/>
    <property type="match status" value="1"/>
</dbReference>
<evidence type="ECO:0000256" key="1">
    <source>
        <dbReference type="SAM" id="MobiDB-lite"/>
    </source>
</evidence>
<evidence type="ECO:0000313" key="4">
    <source>
        <dbReference type="Proteomes" id="UP000655287"/>
    </source>
</evidence>
<evidence type="ECO:0000313" key="3">
    <source>
        <dbReference type="EMBL" id="GII80241.1"/>
    </source>
</evidence>
<sequence length="187" mass="19751">MTPRPDPRFRRTAASLGLCGAMLAACAPISPPAGLVASVSAPPGRAAATPGGPPGESGDCEVTRPDQRKAEPPAAVPRDEGDRWFGEEVLWVSLPAPGYRAEPRPDGYAMKVGWWRLAKGSLRITATRVAGQGDRRDIVEEAMTPEVPSGYGAVGFQPSGLIFSERGCWDVAAGLAGLTIRFRLRVT</sequence>